<dbReference type="KEGG" id="vg:18563695"/>
<sequence>MIFRLLKEFINRRYSEEIKDANDVLEVLDIKVLEFMMIRGEELLIDRHEFKSKGKLLTTIYVIVDISILKRIKMSSTMFIVIDGATGEQVDFDKIEDLLEDIRSWEL</sequence>
<gene>
    <name evidence="1" type="primary">481</name>
    <name evidence="1" type="ORF">G_481</name>
</gene>
<proteinExistence type="predicted"/>
<dbReference type="Proteomes" id="UP000009273">
    <property type="component" value="Segment"/>
</dbReference>
<reference evidence="1 2" key="1">
    <citation type="submission" date="2011-09" db="EMBL/GenBank/DDBJ databases">
        <authorList>
            <person name="Pope W.H."/>
            <person name="Pedulla M.L."/>
            <person name="Ford M.E."/>
            <person name="Peebles C.L."/>
            <person name="Hatfull G.H."/>
            <person name="Hendrix R.W."/>
        </authorList>
    </citation>
    <scope>NUCLEOTIDE SEQUENCE [LARGE SCALE GENOMIC DNA]</scope>
    <source>
        <strain evidence="1">G</strain>
    </source>
</reference>
<evidence type="ECO:0000313" key="2">
    <source>
        <dbReference type="Proteomes" id="UP000009273"/>
    </source>
</evidence>
<dbReference type="RefSeq" id="YP_009015784.1">
    <property type="nucleotide sequence ID" value="NC_023719.1"/>
</dbReference>
<dbReference type="GeneID" id="18563695"/>
<organism evidence="1 2">
    <name type="scientific">Bacillus phage G</name>
    <dbReference type="NCBI Taxonomy" id="2884420"/>
    <lineage>
        <taxon>Viruses</taxon>
        <taxon>Duplodnaviria</taxon>
        <taxon>Heunggongvirae</taxon>
        <taxon>Uroviricota</taxon>
        <taxon>Caudoviricetes</taxon>
        <taxon>Donellivirus</taxon>
        <taxon>Donellivirus gee</taxon>
    </lineage>
</organism>
<protein>
    <submittedName>
        <fullName evidence="1">Gp481</fullName>
    </submittedName>
</protein>
<keyword evidence="2" id="KW-1185">Reference proteome</keyword>
<accession>G3MAM2</accession>
<dbReference type="EMBL" id="JN638751">
    <property type="protein sequence ID" value="AEO93739.1"/>
    <property type="molecule type" value="Genomic_DNA"/>
</dbReference>
<name>G3MAM2_9CAUD</name>
<evidence type="ECO:0000313" key="1">
    <source>
        <dbReference type="EMBL" id="AEO93739.1"/>
    </source>
</evidence>